<proteinExistence type="predicted"/>
<protein>
    <submittedName>
        <fullName evidence="1">Uncharacterized protein</fullName>
    </submittedName>
</protein>
<organism evidence="1 2">
    <name type="scientific">Arachis hypogaea</name>
    <name type="common">Peanut</name>
    <dbReference type="NCBI Taxonomy" id="3818"/>
    <lineage>
        <taxon>Eukaryota</taxon>
        <taxon>Viridiplantae</taxon>
        <taxon>Streptophyta</taxon>
        <taxon>Embryophyta</taxon>
        <taxon>Tracheophyta</taxon>
        <taxon>Spermatophyta</taxon>
        <taxon>Magnoliopsida</taxon>
        <taxon>eudicotyledons</taxon>
        <taxon>Gunneridae</taxon>
        <taxon>Pentapetalae</taxon>
        <taxon>rosids</taxon>
        <taxon>fabids</taxon>
        <taxon>Fabales</taxon>
        <taxon>Fabaceae</taxon>
        <taxon>Papilionoideae</taxon>
        <taxon>50 kb inversion clade</taxon>
        <taxon>dalbergioids sensu lato</taxon>
        <taxon>Dalbergieae</taxon>
        <taxon>Pterocarpus clade</taxon>
        <taxon>Arachis</taxon>
    </lineage>
</organism>
<keyword evidence="2" id="KW-1185">Reference proteome</keyword>
<comment type="caution">
    <text evidence="1">The sequence shown here is derived from an EMBL/GenBank/DDBJ whole genome shotgun (WGS) entry which is preliminary data.</text>
</comment>
<dbReference type="Proteomes" id="UP000289738">
    <property type="component" value="Chromosome B10"/>
</dbReference>
<gene>
    <name evidence="1" type="ORF">Ahy_B10g102542</name>
</gene>
<name>A0A444X2A4_ARAHY</name>
<evidence type="ECO:0000313" key="1">
    <source>
        <dbReference type="EMBL" id="RYQ83733.1"/>
    </source>
</evidence>
<accession>A0A444X2A4</accession>
<reference evidence="1 2" key="1">
    <citation type="submission" date="2019-01" db="EMBL/GenBank/DDBJ databases">
        <title>Sequencing of cultivated peanut Arachis hypogaea provides insights into genome evolution and oil improvement.</title>
        <authorList>
            <person name="Chen X."/>
        </authorList>
    </citation>
    <scope>NUCLEOTIDE SEQUENCE [LARGE SCALE GENOMIC DNA]</scope>
    <source>
        <strain evidence="2">cv. Fuhuasheng</strain>
        <tissue evidence="1">Leaves</tissue>
    </source>
</reference>
<dbReference type="AlphaFoldDB" id="A0A444X2A4"/>
<evidence type="ECO:0000313" key="2">
    <source>
        <dbReference type="Proteomes" id="UP000289738"/>
    </source>
</evidence>
<sequence length="59" mass="6959">MRMMAKNKVKLDNHVGILLPVIKSILEKMRTEFKHWHPIWAGDIGYEKFETSLQLCYGI</sequence>
<dbReference type="EMBL" id="SDMP01000020">
    <property type="protein sequence ID" value="RYQ83733.1"/>
    <property type="molecule type" value="Genomic_DNA"/>
</dbReference>